<evidence type="ECO:0000259" key="1">
    <source>
        <dbReference type="Pfam" id="PF02931"/>
    </source>
</evidence>
<comment type="caution">
    <text evidence="2">The sequence shown here is derived from an EMBL/GenBank/DDBJ whole genome shotgun (WGS) entry which is preliminary data.</text>
</comment>
<evidence type="ECO:0000313" key="3">
    <source>
        <dbReference type="Proteomes" id="UP001283361"/>
    </source>
</evidence>
<sequence length="141" mass="16472">MVAPVRTNLILLTVDVKKHNIALFLNALLEDYDNTVTPTFDKPYPTNVNVSLYINNIDAVNEQTMDFTVNLFVTQTWHDYRLEFHDLIDATYLELDSKLIKRFWVPDLYFVNEKASKVHDVTVPNTLLHLHMDGTVVYKMR</sequence>
<dbReference type="Pfam" id="PF02931">
    <property type="entry name" value="Neur_chan_LBD"/>
    <property type="match status" value="1"/>
</dbReference>
<dbReference type="GO" id="GO:0016020">
    <property type="term" value="C:membrane"/>
    <property type="evidence" value="ECO:0007669"/>
    <property type="project" value="InterPro"/>
</dbReference>
<feature type="domain" description="Neurotransmitter-gated ion-channel ligand-binding" evidence="1">
    <location>
        <begin position="25"/>
        <end position="141"/>
    </location>
</feature>
<dbReference type="EMBL" id="JAWDGP010004497">
    <property type="protein sequence ID" value="KAK3763812.1"/>
    <property type="molecule type" value="Genomic_DNA"/>
</dbReference>
<dbReference type="Proteomes" id="UP001283361">
    <property type="component" value="Unassembled WGS sequence"/>
</dbReference>
<keyword evidence="3" id="KW-1185">Reference proteome</keyword>
<gene>
    <name evidence="2" type="ORF">RRG08_050176</name>
</gene>
<organism evidence="2 3">
    <name type="scientific">Elysia crispata</name>
    <name type="common">lettuce slug</name>
    <dbReference type="NCBI Taxonomy" id="231223"/>
    <lineage>
        <taxon>Eukaryota</taxon>
        <taxon>Metazoa</taxon>
        <taxon>Spiralia</taxon>
        <taxon>Lophotrochozoa</taxon>
        <taxon>Mollusca</taxon>
        <taxon>Gastropoda</taxon>
        <taxon>Heterobranchia</taxon>
        <taxon>Euthyneura</taxon>
        <taxon>Panpulmonata</taxon>
        <taxon>Sacoglossa</taxon>
        <taxon>Placobranchoidea</taxon>
        <taxon>Plakobranchidae</taxon>
        <taxon>Elysia</taxon>
    </lineage>
</organism>
<dbReference type="InterPro" id="IPR036734">
    <property type="entry name" value="Neur_chan_lig-bd_sf"/>
</dbReference>
<name>A0AAE0Z8C9_9GAST</name>
<evidence type="ECO:0000313" key="2">
    <source>
        <dbReference type="EMBL" id="KAK3763812.1"/>
    </source>
</evidence>
<accession>A0AAE0Z8C9</accession>
<dbReference type="SUPFAM" id="SSF63712">
    <property type="entry name" value="Nicotinic receptor ligand binding domain-like"/>
    <property type="match status" value="1"/>
</dbReference>
<dbReference type="GO" id="GO:0005230">
    <property type="term" value="F:extracellular ligand-gated monoatomic ion channel activity"/>
    <property type="evidence" value="ECO:0007669"/>
    <property type="project" value="InterPro"/>
</dbReference>
<dbReference type="AlphaFoldDB" id="A0AAE0Z8C9"/>
<reference evidence="2" key="1">
    <citation type="journal article" date="2023" name="G3 (Bethesda)">
        <title>A reference genome for the long-term kleptoplast-retaining sea slug Elysia crispata morphotype clarki.</title>
        <authorList>
            <person name="Eastman K.E."/>
            <person name="Pendleton A.L."/>
            <person name="Shaikh M.A."/>
            <person name="Suttiyut T."/>
            <person name="Ogas R."/>
            <person name="Tomko P."/>
            <person name="Gavelis G."/>
            <person name="Widhalm J.R."/>
            <person name="Wisecaver J.H."/>
        </authorList>
    </citation>
    <scope>NUCLEOTIDE SEQUENCE</scope>
    <source>
        <strain evidence="2">ECLA1</strain>
    </source>
</reference>
<dbReference type="InterPro" id="IPR006202">
    <property type="entry name" value="Neur_chan_lig-bd"/>
</dbReference>
<dbReference type="PANTHER" id="PTHR18945">
    <property type="entry name" value="NEUROTRANSMITTER GATED ION CHANNEL"/>
    <property type="match status" value="1"/>
</dbReference>
<dbReference type="GO" id="GO:0004888">
    <property type="term" value="F:transmembrane signaling receptor activity"/>
    <property type="evidence" value="ECO:0007669"/>
    <property type="project" value="InterPro"/>
</dbReference>
<dbReference type="InterPro" id="IPR006201">
    <property type="entry name" value="Neur_channel"/>
</dbReference>
<dbReference type="Gene3D" id="2.70.170.10">
    <property type="entry name" value="Neurotransmitter-gated ion-channel ligand-binding domain"/>
    <property type="match status" value="1"/>
</dbReference>
<proteinExistence type="predicted"/>
<protein>
    <recommendedName>
        <fullName evidence="1">Neurotransmitter-gated ion-channel ligand-binding domain-containing protein</fullName>
    </recommendedName>
</protein>